<protein>
    <submittedName>
        <fullName evidence="1">Uncharacterized protein</fullName>
    </submittedName>
</protein>
<name>A0A2P8GIP7_9BACT</name>
<evidence type="ECO:0000313" key="2">
    <source>
        <dbReference type="Proteomes" id="UP000241964"/>
    </source>
</evidence>
<dbReference type="Proteomes" id="UP000241964">
    <property type="component" value="Unassembled WGS sequence"/>
</dbReference>
<reference evidence="1 2" key="1">
    <citation type="submission" date="2018-03" db="EMBL/GenBank/DDBJ databases">
        <title>Genomic Encyclopedia of Archaeal and Bacterial Type Strains, Phase II (KMG-II): from individual species to whole genera.</title>
        <authorList>
            <person name="Goeker M."/>
        </authorList>
    </citation>
    <scope>NUCLEOTIDE SEQUENCE [LARGE SCALE GENOMIC DNA]</scope>
    <source>
        <strain evidence="1 2">DSM 29057</strain>
    </source>
</reference>
<dbReference type="AlphaFoldDB" id="A0A2P8GIP7"/>
<sequence>MGNFTASIICLIGILTCSCKEEELYVYKCEEGAVKFELLNDELNPGARLKDPGNFDIDYEVIQNDDELYQKVFIRYLKKKIDFNTKSLIVVSVKNHTHAAVMAQNVTANCARNRLTITADLRYGSQPVGGVDYVFAIVPKIPHDTEIEFIPKYIR</sequence>
<organism evidence="1 2">
    <name type="scientific">Dyadobacter jiangsuensis</name>
    <dbReference type="NCBI Taxonomy" id="1591085"/>
    <lineage>
        <taxon>Bacteria</taxon>
        <taxon>Pseudomonadati</taxon>
        <taxon>Bacteroidota</taxon>
        <taxon>Cytophagia</taxon>
        <taxon>Cytophagales</taxon>
        <taxon>Spirosomataceae</taxon>
        <taxon>Dyadobacter</taxon>
    </lineage>
</organism>
<gene>
    <name evidence="1" type="ORF">CLV60_101218</name>
</gene>
<dbReference type="RefSeq" id="WP_106593532.1">
    <property type="nucleotide sequence ID" value="NZ_PYAS01000001.1"/>
</dbReference>
<dbReference type="EMBL" id="PYAS01000001">
    <property type="protein sequence ID" value="PSL33849.1"/>
    <property type="molecule type" value="Genomic_DNA"/>
</dbReference>
<keyword evidence="2" id="KW-1185">Reference proteome</keyword>
<comment type="caution">
    <text evidence="1">The sequence shown here is derived from an EMBL/GenBank/DDBJ whole genome shotgun (WGS) entry which is preliminary data.</text>
</comment>
<proteinExistence type="predicted"/>
<accession>A0A2P8GIP7</accession>
<evidence type="ECO:0000313" key="1">
    <source>
        <dbReference type="EMBL" id="PSL33849.1"/>
    </source>
</evidence>